<dbReference type="SMART" id="SM01162">
    <property type="entry name" value="DUF1771"/>
    <property type="match status" value="1"/>
</dbReference>
<dbReference type="AlphaFoldDB" id="A0A8S9KQ70"/>
<dbReference type="InterPro" id="IPR013899">
    <property type="entry name" value="DUF1771"/>
</dbReference>
<name>A0A8S9KQ70_BRACR</name>
<comment type="caution">
    <text evidence="3">The sequence shown here is derived from an EMBL/GenBank/DDBJ whole genome shotgun (WGS) entry which is preliminary data.</text>
</comment>
<gene>
    <name evidence="3" type="ORF">F2Q68_00007872</name>
</gene>
<dbReference type="EMBL" id="QGKW02000717">
    <property type="protein sequence ID" value="KAF2595897.1"/>
    <property type="molecule type" value="Genomic_DNA"/>
</dbReference>
<dbReference type="SUPFAM" id="SSF160443">
    <property type="entry name" value="SMR domain-like"/>
    <property type="match status" value="1"/>
</dbReference>
<dbReference type="Gene3D" id="3.30.1370.110">
    <property type="match status" value="1"/>
</dbReference>
<dbReference type="PANTHER" id="PTHR47676:SF3">
    <property type="entry name" value="SMR DOMAIN-CONTAINING PROTEIN"/>
    <property type="match status" value="1"/>
</dbReference>
<feature type="compositionally biased region" description="Basic and acidic residues" evidence="1">
    <location>
        <begin position="29"/>
        <end position="51"/>
    </location>
</feature>
<dbReference type="InterPro" id="IPR036063">
    <property type="entry name" value="Smr_dom_sf"/>
</dbReference>
<dbReference type="PANTHER" id="PTHR47676">
    <property type="entry name" value="OS01G0225100 PROTEIN"/>
    <property type="match status" value="1"/>
</dbReference>
<evidence type="ECO:0000256" key="1">
    <source>
        <dbReference type="SAM" id="MobiDB-lite"/>
    </source>
</evidence>
<feature type="domain" description="Smr" evidence="2">
    <location>
        <begin position="488"/>
        <end position="562"/>
    </location>
</feature>
<sequence length="578" mass="62217">MKHKSQQQKRKKKRSSAAPSGGGAAASDGNKKDVEEEERKDVGGESEKVEKQNIDSLMEAFCSVSVEEATAAYREAGGDLNRAADVLSNLVDDDPSTISVASGSSGQETGSTSEYGAGSSSSCGEDLTRERWFKGGKQNRVIAATGMVSSVIAKDYLKPNPVKKKEFPLAERSYEVCGNGKKAGDREKAEQFLSSMLGDDCELSMAVVTDVLCQCGYDVDMVSLLSGLQTYMGSIGHAPDALNVLLDMSSSSTDDSLSGRCSGIGFSDSPAESSFDIDTSESEPSFWGGYSQRDYSKALMSSADLFATSQGSSADPFATSYGISDSEPCLPQKVLESLFNIPRNPKHEPKAMNWRNVAKKMQSLGGIDGSSSSGEGSQPATLVKDDGYHELRKGANDQWNVTKSYYQKVSFTCFNISSNGGLLNKTPANEFVTWSKAAEAYSKGGRAHAAYLSEKGRAASKLAQRADERASKDIFVARNKGIENVITIDLHGQHVKQAMKLLKMHLLLGSYVPSIQTLRVITGCGSHGFGKSKVKQSVTNLLEREGVRYCEENKGTLLIKLEGCSREFSFLDTESDSE</sequence>
<dbReference type="Proteomes" id="UP000712281">
    <property type="component" value="Unassembled WGS sequence"/>
</dbReference>
<dbReference type="PROSITE" id="PS50828">
    <property type="entry name" value="SMR"/>
    <property type="match status" value="1"/>
</dbReference>
<dbReference type="InterPro" id="IPR002625">
    <property type="entry name" value="Smr_dom"/>
</dbReference>
<dbReference type="InterPro" id="IPR056254">
    <property type="entry name" value="At5g58720/SDE5-like_UBA-like"/>
</dbReference>
<dbReference type="Pfam" id="PF24767">
    <property type="entry name" value="UBA_At5g58720"/>
    <property type="match status" value="1"/>
</dbReference>
<feature type="region of interest" description="Disordered" evidence="1">
    <location>
        <begin position="97"/>
        <end position="124"/>
    </location>
</feature>
<protein>
    <recommendedName>
        <fullName evidence="2">Smr domain-containing protein</fullName>
    </recommendedName>
</protein>
<accession>A0A8S9KQ70</accession>
<feature type="compositionally biased region" description="Basic residues" evidence="1">
    <location>
        <begin position="1"/>
        <end position="15"/>
    </location>
</feature>
<reference evidence="3" key="1">
    <citation type="submission" date="2019-12" db="EMBL/GenBank/DDBJ databases">
        <title>Genome sequencing and annotation of Brassica cretica.</title>
        <authorList>
            <person name="Studholme D.J."/>
            <person name="Sarris P.F."/>
        </authorList>
    </citation>
    <scope>NUCLEOTIDE SEQUENCE</scope>
    <source>
        <strain evidence="3">PFS-001/15</strain>
        <tissue evidence="3">Leaf</tissue>
    </source>
</reference>
<evidence type="ECO:0000313" key="4">
    <source>
        <dbReference type="Proteomes" id="UP000712281"/>
    </source>
</evidence>
<evidence type="ECO:0000259" key="2">
    <source>
        <dbReference type="PROSITE" id="PS50828"/>
    </source>
</evidence>
<dbReference type="Pfam" id="PF08590">
    <property type="entry name" value="DUF1771"/>
    <property type="match status" value="1"/>
</dbReference>
<evidence type="ECO:0000313" key="3">
    <source>
        <dbReference type="EMBL" id="KAF2595897.1"/>
    </source>
</evidence>
<feature type="region of interest" description="Disordered" evidence="1">
    <location>
        <begin position="1"/>
        <end position="51"/>
    </location>
</feature>
<feature type="compositionally biased region" description="Low complexity" evidence="1">
    <location>
        <begin position="102"/>
        <end position="124"/>
    </location>
</feature>
<dbReference type="InterPro" id="IPR055319">
    <property type="entry name" value="At5g58720-like"/>
</dbReference>
<proteinExistence type="predicted"/>
<dbReference type="SMART" id="SM00463">
    <property type="entry name" value="SMR"/>
    <property type="match status" value="1"/>
</dbReference>
<organism evidence="3 4">
    <name type="scientific">Brassica cretica</name>
    <name type="common">Mustard</name>
    <dbReference type="NCBI Taxonomy" id="69181"/>
    <lineage>
        <taxon>Eukaryota</taxon>
        <taxon>Viridiplantae</taxon>
        <taxon>Streptophyta</taxon>
        <taxon>Embryophyta</taxon>
        <taxon>Tracheophyta</taxon>
        <taxon>Spermatophyta</taxon>
        <taxon>Magnoliopsida</taxon>
        <taxon>eudicotyledons</taxon>
        <taxon>Gunneridae</taxon>
        <taxon>Pentapetalae</taxon>
        <taxon>rosids</taxon>
        <taxon>malvids</taxon>
        <taxon>Brassicales</taxon>
        <taxon>Brassicaceae</taxon>
        <taxon>Brassiceae</taxon>
        <taxon>Brassica</taxon>
    </lineage>
</organism>